<dbReference type="GO" id="GO:0050584">
    <property type="term" value="F:linoleate 11-lipoxygenase activity"/>
    <property type="evidence" value="ECO:0007669"/>
    <property type="project" value="UniProtKB-ARBA"/>
</dbReference>
<evidence type="ECO:0000313" key="7">
    <source>
        <dbReference type="EMBL" id="PLB42541.1"/>
    </source>
</evidence>
<dbReference type="GO" id="GO:0034440">
    <property type="term" value="P:lipid oxidation"/>
    <property type="evidence" value="ECO:0007669"/>
    <property type="project" value="InterPro"/>
</dbReference>
<dbReference type="GO" id="GO:0046872">
    <property type="term" value="F:metal ion binding"/>
    <property type="evidence" value="ECO:0007669"/>
    <property type="project" value="UniProtKB-KW"/>
</dbReference>
<dbReference type="SUPFAM" id="SSF48484">
    <property type="entry name" value="Lipoxigenase"/>
    <property type="match status" value="1"/>
</dbReference>
<feature type="region of interest" description="Disordered" evidence="5">
    <location>
        <begin position="1"/>
        <end position="26"/>
    </location>
</feature>
<sequence>MTRKCHHDEAGPDNPDTPRDWPKDPREVVASDLDAGTLVNELAKLNLLPKMTKLDPPQQKAIAMNPERTYRGTRLALTKIYDLIEQRYMAFTNMTQLEPLIPIAMTMEYKQKFFVFTKSKDDFYPPHINLGLNRDWAENDEEDWYQRSDLGPWSLFYWKSLGTLQEIMKGVLPGLTTSERYKGSTIADVEEYQKNARENWWFKDIFDRPNVGDLKDWYSDARAEGKANNDNEKRYPYGCASMSIVIDWRGSLERSVTIYNRKLFKRTNIRYAKICVQCSDWFWHEVTVHLTRTHLIGKSIIVSANRQFDFNHPVSEILLLHSRKTLALNGAARGTLFPSVILQIIGFKQEEALAFIRDEYRIFDFQNNYVPRDLRRRGFPPEDLDSPKFHNYAYARCINNMWTKIRNHKWCKKKRSPDGADLREFPSITTFAELVDCVTMCIHIASPQHSAVNYLQDYYQDLVINKPSCLFEKPPTSLEDLLQYTETDLVKALPMNRSHEWLLSSHVPYLHSFPPQEEETLMACVYSAWFCATSDLPNPKLAAVLDNFYQALHSSDHEFEKYSKEKDDYEDIKYSVLKTDRNAMSILI</sequence>
<evidence type="ECO:0000313" key="8">
    <source>
        <dbReference type="Proteomes" id="UP000234585"/>
    </source>
</evidence>
<evidence type="ECO:0000256" key="4">
    <source>
        <dbReference type="ARBA" id="ARBA00023002"/>
    </source>
</evidence>
<dbReference type="GeneID" id="36521862"/>
<evidence type="ECO:0000259" key="6">
    <source>
        <dbReference type="PROSITE" id="PS51393"/>
    </source>
</evidence>
<keyword evidence="4" id="KW-0560">Oxidoreductase</keyword>
<dbReference type="Proteomes" id="UP000234585">
    <property type="component" value="Unassembled WGS sequence"/>
</dbReference>
<evidence type="ECO:0000256" key="1">
    <source>
        <dbReference type="ARBA" id="ARBA00021175"/>
    </source>
</evidence>
<dbReference type="InterPro" id="IPR036226">
    <property type="entry name" value="LipOase_C_sf"/>
</dbReference>
<keyword evidence="2" id="KW-0479">Metal-binding</keyword>
<dbReference type="RefSeq" id="XP_024676553.1">
    <property type="nucleotide sequence ID" value="XM_024814702.1"/>
</dbReference>
<organism evidence="7 8">
    <name type="scientific">Aspergillus candidus</name>
    <dbReference type="NCBI Taxonomy" id="41067"/>
    <lineage>
        <taxon>Eukaryota</taxon>
        <taxon>Fungi</taxon>
        <taxon>Dikarya</taxon>
        <taxon>Ascomycota</taxon>
        <taxon>Pezizomycotina</taxon>
        <taxon>Eurotiomycetes</taxon>
        <taxon>Eurotiomycetidae</taxon>
        <taxon>Eurotiales</taxon>
        <taxon>Aspergillaceae</taxon>
        <taxon>Aspergillus</taxon>
        <taxon>Aspergillus subgen. Circumdati</taxon>
    </lineage>
</organism>
<dbReference type="InterPro" id="IPR000907">
    <property type="entry name" value="LipOase"/>
</dbReference>
<name>A0A2I2FPK1_ASPCN</name>
<evidence type="ECO:0000256" key="2">
    <source>
        <dbReference type="ARBA" id="ARBA00022723"/>
    </source>
</evidence>
<dbReference type="Pfam" id="PF00305">
    <property type="entry name" value="Lipoxygenase"/>
    <property type="match status" value="2"/>
</dbReference>
<evidence type="ECO:0000256" key="3">
    <source>
        <dbReference type="ARBA" id="ARBA00022964"/>
    </source>
</evidence>
<keyword evidence="3" id="KW-0223">Dioxygenase</keyword>
<feature type="domain" description="Lipoxygenase" evidence="6">
    <location>
        <begin position="272"/>
        <end position="406"/>
    </location>
</feature>
<evidence type="ECO:0000256" key="5">
    <source>
        <dbReference type="SAM" id="MobiDB-lite"/>
    </source>
</evidence>
<dbReference type="PROSITE" id="PS51393">
    <property type="entry name" value="LIPOXYGENASE_3"/>
    <property type="match status" value="1"/>
</dbReference>
<dbReference type="EMBL" id="KZ559117">
    <property type="protein sequence ID" value="PLB42541.1"/>
    <property type="molecule type" value="Genomic_DNA"/>
</dbReference>
<dbReference type="PANTHER" id="PTHR11771">
    <property type="entry name" value="LIPOXYGENASE"/>
    <property type="match status" value="1"/>
</dbReference>
<reference evidence="7 8" key="1">
    <citation type="submission" date="2017-12" db="EMBL/GenBank/DDBJ databases">
        <authorList>
            <consortium name="DOE Joint Genome Institute"/>
            <person name="Haridas S."/>
            <person name="Kjaerbolling I."/>
            <person name="Vesth T.C."/>
            <person name="Frisvad J.C."/>
            <person name="Nybo J.L."/>
            <person name="Theobald S."/>
            <person name="Kuo A."/>
            <person name="Bowyer P."/>
            <person name="Matsuda Y."/>
            <person name="Mondo S."/>
            <person name="Lyhne E.K."/>
            <person name="Kogle M.E."/>
            <person name="Clum A."/>
            <person name="Lipzen A."/>
            <person name="Salamov A."/>
            <person name="Ngan C.Y."/>
            <person name="Daum C."/>
            <person name="Chiniquy J."/>
            <person name="Barry K."/>
            <person name="LaButti K."/>
            <person name="Simmons B.A."/>
            <person name="Magnuson J.K."/>
            <person name="Mortensen U.H."/>
            <person name="Larsen T.O."/>
            <person name="Grigoriev I.V."/>
            <person name="Baker S.E."/>
            <person name="Andersen M.R."/>
            <person name="Nordberg H.P."/>
            <person name="Cantor M.N."/>
            <person name="Hua S.X."/>
        </authorList>
    </citation>
    <scope>NUCLEOTIDE SEQUENCE [LARGE SCALE GENOMIC DNA]</scope>
    <source>
        <strain evidence="7 8">CBS 102.13</strain>
    </source>
</reference>
<dbReference type="OrthoDB" id="407298at2759"/>
<accession>A0A2I2FPK1</accession>
<dbReference type="InterPro" id="IPR013819">
    <property type="entry name" value="LipOase_C"/>
</dbReference>
<keyword evidence="8" id="KW-1185">Reference proteome</keyword>
<proteinExistence type="predicted"/>
<gene>
    <name evidence="7" type="ORF">BDW47DRAFT_114700</name>
</gene>
<protein>
    <recommendedName>
        <fullName evidence="1">Manganese lipoxygenase</fullName>
    </recommendedName>
</protein>
<dbReference type="STRING" id="41067.A0A2I2FPK1"/>
<dbReference type="AlphaFoldDB" id="A0A2I2FPK1"/>
<dbReference type="Gene3D" id="1.20.245.10">
    <property type="entry name" value="Lipoxygenase-1, Domain 5"/>
    <property type="match status" value="2"/>
</dbReference>
<dbReference type="GO" id="GO:0043651">
    <property type="term" value="P:linoleic acid metabolic process"/>
    <property type="evidence" value="ECO:0007669"/>
    <property type="project" value="UniProtKB-ARBA"/>
</dbReference>